<gene>
    <name evidence="2" type="ORF">FQ154_12110</name>
</gene>
<sequence length="535" mass="55189">MRPGAANPPAARTAITRTRIIDGAGGPEYLGDIILEGGSITEILAPGGFQDDGSTVVIDGAGLVTCPGFIDLQGTSGIAPLLDPPRHGALTQGVTTEAAGWAGPVCAPLTTDSAAALQRELTETTRDWTDQGVQWRTVGQYLDRVDEGTGTNIAYLVPLDAVRTMAGSAIPAEPTAEQLVTEVKALADALEQGAFGLCSPLAGSPNGCAGNTEIEALCAAVAAYDGHWAAFPASAAAPVIGSLSRSMDLAATTGVRLHLGDICATDQLLPELLALLDDSGATNPHLSCGSHPYLQSPGTLLSLLPGWARAGRPTEILERLEDADTVAQIRAELEAAGTIEWAEVTVAEVESGRLTILVGQDIGRIAAIQSADPVITVVRILCTDALATTILQRTGSEESLRGIAAHRTHVGTGTGSISSQHPGTWGAFARYVGHEARDVDLMDLPSVIHQLTARPAAVLNLTNRGVLSVGRAADVLVFDADAIIDMATFADPRQPAAGIHHVFVNGVPAVSAHLPTSALAGRALRRGPEGTTKTP</sequence>
<dbReference type="Pfam" id="PF07969">
    <property type="entry name" value="Amidohydro_3"/>
    <property type="match status" value="1"/>
</dbReference>
<dbReference type="InterPro" id="IPR013108">
    <property type="entry name" value="Amidohydro_3"/>
</dbReference>
<feature type="domain" description="Amidohydrolase 3" evidence="1">
    <location>
        <begin position="57"/>
        <end position="508"/>
    </location>
</feature>
<dbReference type="InterPro" id="IPR032466">
    <property type="entry name" value="Metal_Hydrolase"/>
</dbReference>
<dbReference type="InterPro" id="IPR011059">
    <property type="entry name" value="Metal-dep_hydrolase_composite"/>
</dbReference>
<dbReference type="SUPFAM" id="SSF51556">
    <property type="entry name" value="Metallo-dependent hydrolases"/>
    <property type="match status" value="1"/>
</dbReference>
<dbReference type="Gene3D" id="3.20.20.140">
    <property type="entry name" value="Metal-dependent hydrolases"/>
    <property type="match status" value="1"/>
</dbReference>
<comment type="caution">
    <text evidence="2">The sequence shown here is derived from an EMBL/GenBank/DDBJ whole genome shotgun (WGS) entry which is preliminary data.</text>
</comment>
<reference evidence="2 3" key="1">
    <citation type="submission" date="2019-07" db="EMBL/GenBank/DDBJ databases">
        <title>Analysis of the biochemical properties, biological activity and biotechnological potential of siderophores and biosurfactants produced by Antarctic psychrotolerant bacteria.</title>
        <authorList>
            <person name="Styczynski M."/>
            <person name="Krucon T."/>
            <person name="Decewicz P."/>
            <person name="Dziewit L."/>
        </authorList>
    </citation>
    <scope>NUCLEOTIDE SEQUENCE [LARGE SCALE GENOMIC DNA]</scope>
    <source>
        <strain evidence="2 3">ANT_H27</strain>
    </source>
</reference>
<dbReference type="PANTHER" id="PTHR11647:SF1">
    <property type="entry name" value="COLLAPSIN RESPONSE MEDIATOR PROTEIN"/>
    <property type="match status" value="1"/>
</dbReference>
<proteinExistence type="predicted"/>
<organism evidence="2 3">
    <name type="scientific">Paeniglutamicibacter gangotriensis</name>
    <dbReference type="NCBI Taxonomy" id="254787"/>
    <lineage>
        <taxon>Bacteria</taxon>
        <taxon>Bacillati</taxon>
        <taxon>Actinomycetota</taxon>
        <taxon>Actinomycetes</taxon>
        <taxon>Micrococcales</taxon>
        <taxon>Micrococcaceae</taxon>
        <taxon>Paeniglutamicibacter</taxon>
    </lineage>
</organism>
<dbReference type="RefSeq" id="WP_149619895.1">
    <property type="nucleotide sequence ID" value="NZ_VOBL01000012.1"/>
</dbReference>
<dbReference type="Proteomes" id="UP000323856">
    <property type="component" value="Unassembled WGS sequence"/>
</dbReference>
<dbReference type="AlphaFoldDB" id="A0A5B0EAJ6"/>
<dbReference type="PANTHER" id="PTHR11647">
    <property type="entry name" value="HYDRANTOINASE/DIHYDROPYRIMIDINASE FAMILY MEMBER"/>
    <property type="match status" value="1"/>
</dbReference>
<evidence type="ECO:0000259" key="1">
    <source>
        <dbReference type="Pfam" id="PF07969"/>
    </source>
</evidence>
<dbReference type="InterPro" id="IPR050378">
    <property type="entry name" value="Metallo-dep_Hydrolases_sf"/>
</dbReference>
<keyword evidence="2" id="KW-0378">Hydrolase</keyword>
<name>A0A5B0EAJ6_9MICC</name>
<accession>A0A5B0EAJ6</accession>
<evidence type="ECO:0000313" key="2">
    <source>
        <dbReference type="EMBL" id="KAA0976047.1"/>
    </source>
</evidence>
<dbReference type="EMBL" id="VOBL01000012">
    <property type="protein sequence ID" value="KAA0976047.1"/>
    <property type="molecule type" value="Genomic_DNA"/>
</dbReference>
<dbReference type="GO" id="GO:0016810">
    <property type="term" value="F:hydrolase activity, acting on carbon-nitrogen (but not peptide) bonds"/>
    <property type="evidence" value="ECO:0007669"/>
    <property type="project" value="InterPro"/>
</dbReference>
<dbReference type="OrthoDB" id="9763537at2"/>
<evidence type="ECO:0000313" key="3">
    <source>
        <dbReference type="Proteomes" id="UP000323856"/>
    </source>
</evidence>
<dbReference type="SUPFAM" id="SSF51338">
    <property type="entry name" value="Composite domain of metallo-dependent hydrolases"/>
    <property type="match status" value="1"/>
</dbReference>
<protein>
    <submittedName>
        <fullName evidence="2">Amidohydrolase family protein</fullName>
    </submittedName>
</protein>